<keyword evidence="6 9" id="KW-0812">Transmembrane</keyword>
<feature type="domain" description="ABC transmembrane type-1" evidence="10">
    <location>
        <begin position="1"/>
        <end position="103"/>
    </location>
</feature>
<dbReference type="Proteomes" id="UP000234661">
    <property type="component" value="Unassembled WGS sequence"/>
</dbReference>
<feature type="non-terminal residue" evidence="11">
    <location>
        <position position="1"/>
    </location>
</feature>
<keyword evidence="8 9" id="KW-0472">Membrane</keyword>
<gene>
    <name evidence="11" type="ORF">CWM85_29150</name>
</gene>
<dbReference type="Gene3D" id="1.10.3720.10">
    <property type="entry name" value="MetI-like"/>
    <property type="match status" value="1"/>
</dbReference>
<evidence type="ECO:0000256" key="5">
    <source>
        <dbReference type="ARBA" id="ARBA00022519"/>
    </source>
</evidence>
<accession>A0A2J4YKC0</accession>
<evidence type="ECO:0000256" key="7">
    <source>
        <dbReference type="ARBA" id="ARBA00022989"/>
    </source>
</evidence>
<keyword evidence="5" id="KW-0997">Cell inner membrane</keyword>
<comment type="similarity">
    <text evidence="2">Belongs to the binding-protein-dependent transport system permease family. CysTW subfamily.</text>
</comment>
<evidence type="ECO:0000256" key="2">
    <source>
        <dbReference type="ARBA" id="ARBA00007069"/>
    </source>
</evidence>
<evidence type="ECO:0000256" key="1">
    <source>
        <dbReference type="ARBA" id="ARBA00004429"/>
    </source>
</evidence>
<comment type="caution">
    <text evidence="11">The sequence shown here is derived from an EMBL/GenBank/DDBJ whole genome shotgun (WGS) entry which is preliminary data.</text>
</comment>
<protein>
    <submittedName>
        <fullName evidence="11">Putrescine ABC transporter permease PotH</fullName>
    </submittedName>
</protein>
<dbReference type="InterPro" id="IPR035906">
    <property type="entry name" value="MetI-like_sf"/>
</dbReference>
<keyword evidence="7 9" id="KW-1133">Transmembrane helix</keyword>
<keyword evidence="3 9" id="KW-0813">Transport</keyword>
<organism evidence="11 12">
    <name type="scientific">Klebsiella michiganensis</name>
    <dbReference type="NCBI Taxonomy" id="1134687"/>
    <lineage>
        <taxon>Bacteria</taxon>
        <taxon>Pseudomonadati</taxon>
        <taxon>Pseudomonadota</taxon>
        <taxon>Gammaproteobacteria</taxon>
        <taxon>Enterobacterales</taxon>
        <taxon>Enterobacteriaceae</taxon>
        <taxon>Klebsiella/Raoultella group</taxon>
        <taxon>Klebsiella</taxon>
    </lineage>
</organism>
<feature type="transmembrane region" description="Helical" evidence="9">
    <location>
        <begin position="82"/>
        <end position="103"/>
    </location>
</feature>
<dbReference type="AlphaFoldDB" id="A0A2J4YKC0"/>
<dbReference type="SUPFAM" id="SSF161098">
    <property type="entry name" value="MetI-like"/>
    <property type="match status" value="1"/>
</dbReference>
<evidence type="ECO:0000313" key="12">
    <source>
        <dbReference type="Proteomes" id="UP000234661"/>
    </source>
</evidence>
<evidence type="ECO:0000259" key="10">
    <source>
        <dbReference type="PROSITE" id="PS50928"/>
    </source>
</evidence>
<reference evidence="11 12" key="1">
    <citation type="submission" date="2017-11" db="EMBL/GenBank/DDBJ databases">
        <authorList>
            <person name="Han C.G."/>
        </authorList>
    </citation>
    <scope>NUCLEOTIDE SEQUENCE [LARGE SCALE GENOMIC DNA]</scope>
    <source>
        <strain evidence="11 12">A2</strain>
    </source>
</reference>
<sequence length="115" mass="12772">IYTALTRIDYSLVEASLDLGARPLKTFFQVIVPLTKGGIIAGSMLVFIPAVGEFVIPELLGGPDSIMIGRVLWQEFFNNRDWPVASAVAIVMLLLLIVPIMWFHKHQQKQVGEHG</sequence>
<evidence type="ECO:0000256" key="9">
    <source>
        <dbReference type="RuleBase" id="RU363032"/>
    </source>
</evidence>
<dbReference type="EMBL" id="PIET01001305">
    <property type="protein sequence ID" value="PLM51253.1"/>
    <property type="molecule type" value="Genomic_DNA"/>
</dbReference>
<comment type="subcellular location">
    <subcellularLocation>
        <location evidence="1">Cell inner membrane</location>
        <topology evidence="1">Multi-pass membrane protein</topology>
    </subcellularLocation>
    <subcellularLocation>
        <location evidence="9">Cell membrane</location>
        <topology evidence="9">Multi-pass membrane protein</topology>
    </subcellularLocation>
</comment>
<dbReference type="InterPro" id="IPR000515">
    <property type="entry name" value="MetI-like"/>
</dbReference>
<feature type="transmembrane region" description="Helical" evidence="9">
    <location>
        <begin position="27"/>
        <end position="51"/>
    </location>
</feature>
<evidence type="ECO:0000256" key="3">
    <source>
        <dbReference type="ARBA" id="ARBA00022448"/>
    </source>
</evidence>
<dbReference type="PANTHER" id="PTHR42929:SF3">
    <property type="entry name" value="PUTRESCINE TRANSPORT SYSTEM PERMEASE PROTEIN POTH"/>
    <property type="match status" value="1"/>
</dbReference>
<proteinExistence type="inferred from homology"/>
<name>A0A2J4YKC0_9ENTR</name>
<evidence type="ECO:0000256" key="8">
    <source>
        <dbReference type="ARBA" id="ARBA00023136"/>
    </source>
</evidence>
<dbReference type="CDD" id="cd06261">
    <property type="entry name" value="TM_PBP2"/>
    <property type="match status" value="1"/>
</dbReference>
<dbReference type="Pfam" id="PF00528">
    <property type="entry name" value="BPD_transp_1"/>
    <property type="match status" value="1"/>
</dbReference>
<dbReference type="PROSITE" id="PS50928">
    <property type="entry name" value="ABC_TM1"/>
    <property type="match status" value="1"/>
</dbReference>
<dbReference type="GO" id="GO:0005886">
    <property type="term" value="C:plasma membrane"/>
    <property type="evidence" value="ECO:0007669"/>
    <property type="project" value="UniProtKB-SubCell"/>
</dbReference>
<evidence type="ECO:0000256" key="4">
    <source>
        <dbReference type="ARBA" id="ARBA00022475"/>
    </source>
</evidence>
<evidence type="ECO:0000313" key="11">
    <source>
        <dbReference type="EMBL" id="PLM51253.1"/>
    </source>
</evidence>
<dbReference type="GO" id="GO:0055085">
    <property type="term" value="P:transmembrane transport"/>
    <property type="evidence" value="ECO:0007669"/>
    <property type="project" value="InterPro"/>
</dbReference>
<keyword evidence="4" id="KW-1003">Cell membrane</keyword>
<reference evidence="11 12" key="2">
    <citation type="submission" date="2018-01" db="EMBL/GenBank/DDBJ databases">
        <title>Genomic study of Klebsiella pneumoniae.</title>
        <authorList>
            <person name="Yang Y."/>
            <person name="Bicalho R."/>
        </authorList>
    </citation>
    <scope>NUCLEOTIDE SEQUENCE [LARGE SCALE GENOMIC DNA]</scope>
    <source>
        <strain evidence="11 12">A2</strain>
    </source>
</reference>
<dbReference type="PANTHER" id="PTHR42929">
    <property type="entry name" value="INNER MEMBRANE ABC TRANSPORTER PERMEASE PROTEIN YDCU-RELATED-RELATED"/>
    <property type="match status" value="1"/>
</dbReference>
<evidence type="ECO:0000256" key="6">
    <source>
        <dbReference type="ARBA" id="ARBA00022692"/>
    </source>
</evidence>